<dbReference type="InterPro" id="IPR001387">
    <property type="entry name" value="Cro/C1-type_HTH"/>
</dbReference>
<dbReference type="PROSITE" id="PS50943">
    <property type="entry name" value="HTH_CROC1"/>
    <property type="match status" value="1"/>
</dbReference>
<dbReference type="PATRIC" id="fig|28037.100.peg.1871"/>
<evidence type="ECO:0000259" key="2">
    <source>
        <dbReference type="PROSITE" id="PS50943"/>
    </source>
</evidence>
<accession>A0A081PNS8</accession>
<dbReference type="PANTHER" id="PTHR46558">
    <property type="entry name" value="TRACRIPTIONAL REGULATORY PROTEIN-RELATED-RELATED"/>
    <property type="match status" value="1"/>
</dbReference>
<reference evidence="3 4" key="1">
    <citation type="submission" date="2015-02" db="EMBL/GenBank/DDBJ databases">
        <title>Evolution of amylase-binding proteins of oral streptococcal species.</title>
        <authorList>
            <person name="Haase E.M."/>
        </authorList>
    </citation>
    <scope>NUCLEOTIDE SEQUENCE [LARGE SCALE GENOMIC DNA]</scope>
    <source>
        <strain evidence="3 4">SK137</strain>
    </source>
</reference>
<dbReference type="RefSeq" id="WP_080702905.1">
    <property type="nucleotide sequence ID" value="NZ_JYGQ01000004.1"/>
</dbReference>
<dbReference type="GO" id="GO:0003677">
    <property type="term" value="F:DNA binding"/>
    <property type="evidence" value="ECO:0007669"/>
    <property type="project" value="UniProtKB-KW"/>
</dbReference>
<dbReference type="Gene3D" id="1.10.260.40">
    <property type="entry name" value="lambda repressor-like DNA-binding domains"/>
    <property type="match status" value="1"/>
</dbReference>
<dbReference type="AlphaFoldDB" id="A0A081PNS8"/>
<evidence type="ECO:0000256" key="1">
    <source>
        <dbReference type="ARBA" id="ARBA00023125"/>
    </source>
</evidence>
<organism evidence="3 4">
    <name type="scientific">Streptococcus mitis</name>
    <dbReference type="NCBI Taxonomy" id="28037"/>
    <lineage>
        <taxon>Bacteria</taxon>
        <taxon>Bacillati</taxon>
        <taxon>Bacillota</taxon>
        <taxon>Bacilli</taxon>
        <taxon>Lactobacillales</taxon>
        <taxon>Streptococcaceae</taxon>
        <taxon>Streptococcus</taxon>
        <taxon>Streptococcus mitis group</taxon>
    </lineage>
</organism>
<dbReference type="EMBL" id="JYGQ01000004">
    <property type="protein sequence ID" value="KJQ69878.1"/>
    <property type="molecule type" value="Genomic_DNA"/>
</dbReference>
<name>A0A081PNS8_STRMT</name>
<comment type="caution">
    <text evidence="3">The sequence shown here is derived from an EMBL/GenBank/DDBJ whole genome shotgun (WGS) entry which is preliminary data.</text>
</comment>
<dbReference type="PANTHER" id="PTHR46558:SF11">
    <property type="entry name" value="HTH-TYPE TRANSCRIPTIONAL REGULATOR XRE"/>
    <property type="match status" value="1"/>
</dbReference>
<dbReference type="InterPro" id="IPR010982">
    <property type="entry name" value="Lambda_DNA-bd_dom_sf"/>
</dbReference>
<keyword evidence="1 3" id="KW-0238">DNA-binding</keyword>
<dbReference type="CDD" id="cd00093">
    <property type="entry name" value="HTH_XRE"/>
    <property type="match status" value="1"/>
</dbReference>
<proteinExistence type="predicted"/>
<evidence type="ECO:0000313" key="3">
    <source>
        <dbReference type="EMBL" id="KJQ69878.1"/>
    </source>
</evidence>
<dbReference type="SUPFAM" id="SSF47413">
    <property type="entry name" value="lambda repressor-like DNA-binding domains"/>
    <property type="match status" value="1"/>
</dbReference>
<feature type="domain" description="HTH cro/C1-type" evidence="2">
    <location>
        <begin position="4"/>
        <end position="58"/>
    </location>
</feature>
<dbReference type="SMART" id="SM00530">
    <property type="entry name" value="HTH_XRE"/>
    <property type="match status" value="1"/>
</dbReference>
<dbReference type="Pfam" id="PF01381">
    <property type="entry name" value="HTH_3"/>
    <property type="match status" value="1"/>
</dbReference>
<sequence>MNRLKQLRKEKGLTQQELSEVIAVSYRTIQNLENGESQIKTNKVSQLADYFGVSVGYLLGYEPESEQVSNYQKIKICFSNGEELSFLVRNFTEKELTKITSQFNNGNLMRIRNLSVNPKNVNYFYVDDFKESEEFENEHTGTN</sequence>
<dbReference type="Proteomes" id="UP000033415">
    <property type="component" value="Unassembled WGS sequence"/>
</dbReference>
<gene>
    <name evidence="3" type="ORF">TZ91_01716</name>
</gene>
<evidence type="ECO:0000313" key="4">
    <source>
        <dbReference type="Proteomes" id="UP000033415"/>
    </source>
</evidence>
<protein>
    <submittedName>
        <fullName evidence="3">DNA-binding phage protein</fullName>
    </submittedName>
</protein>